<keyword evidence="4" id="KW-1185">Reference proteome</keyword>
<feature type="signal peptide" evidence="2">
    <location>
        <begin position="1"/>
        <end position="22"/>
    </location>
</feature>
<reference evidence="3 4" key="1">
    <citation type="submission" date="2023-09" db="EMBL/GenBank/DDBJ databases">
        <title>Xinfangfangia sedmenti sp. nov., isolated the sedment.</title>
        <authorList>
            <person name="Xu L."/>
        </authorList>
    </citation>
    <scope>NUCLEOTIDE SEQUENCE [LARGE SCALE GENOMIC DNA]</scope>
    <source>
        <strain evidence="3 4">LG-4</strain>
    </source>
</reference>
<dbReference type="Proteomes" id="UP001247754">
    <property type="component" value="Unassembled WGS sequence"/>
</dbReference>
<dbReference type="EMBL" id="JAVKPH010000052">
    <property type="protein sequence ID" value="MDR5655202.1"/>
    <property type="molecule type" value="Genomic_DNA"/>
</dbReference>
<evidence type="ECO:0000256" key="2">
    <source>
        <dbReference type="SAM" id="SignalP"/>
    </source>
</evidence>
<evidence type="ECO:0000313" key="3">
    <source>
        <dbReference type="EMBL" id="MDR5655202.1"/>
    </source>
</evidence>
<evidence type="ECO:0000256" key="1">
    <source>
        <dbReference type="ARBA" id="ARBA00022729"/>
    </source>
</evidence>
<keyword evidence="1 2" id="KW-0732">Signal</keyword>
<dbReference type="Pfam" id="PF13416">
    <property type="entry name" value="SBP_bac_8"/>
    <property type="match status" value="1"/>
</dbReference>
<name>A0ABU1FFM7_9RHOB</name>
<feature type="chain" id="PRO_5046078269" evidence="2">
    <location>
        <begin position="23"/>
        <end position="349"/>
    </location>
</feature>
<protein>
    <submittedName>
        <fullName evidence="3">Extracellular solute-binding protein</fullName>
    </submittedName>
</protein>
<sequence>MKRFNALTASVLALAVATPSLAADPQLIVFDWAGFEDENLIQAYAEKHGQAPTYALYGDDDEAFQKVASGFKADVAHPCSQMVSKYRDAGLIEPWDVSRIPEFANIEARFLESPIFKDDAGVWYIPTDYAYTAIAWNTEQVPEADVASLQVFLDPKYAGRISLPDNTDDIWSLALLATGVSDWSNLTEEQFTAAADWLRKAHPQVRAYWSDPSEAAQLMATGEVLLAWAWNDVVAVTRQENLPIAFQRQAQEGAATWFCGYVNFKDAPGSEDKAYDFMNAWIDPSSAKALLEGFNYASTNAAGIETLTEEELVAADVNPVETTLLTQTPIPHAMRDRMLAEFEKIKAGF</sequence>
<comment type="caution">
    <text evidence="3">The sequence shown here is derived from an EMBL/GenBank/DDBJ whole genome shotgun (WGS) entry which is preliminary data.</text>
</comment>
<dbReference type="PANTHER" id="PTHR30222:SF17">
    <property type="entry name" value="SPERMIDINE_PUTRESCINE-BINDING PERIPLASMIC PROTEIN"/>
    <property type="match status" value="1"/>
</dbReference>
<dbReference type="PANTHER" id="PTHR30222">
    <property type="entry name" value="SPERMIDINE/PUTRESCINE-BINDING PERIPLASMIC PROTEIN"/>
    <property type="match status" value="1"/>
</dbReference>
<gene>
    <name evidence="3" type="ORF">RGD00_21570</name>
</gene>
<dbReference type="Gene3D" id="3.40.190.10">
    <property type="entry name" value="Periplasmic binding protein-like II"/>
    <property type="match status" value="2"/>
</dbReference>
<dbReference type="InterPro" id="IPR006059">
    <property type="entry name" value="SBP"/>
</dbReference>
<organism evidence="3 4">
    <name type="scientific">Ruixingdingia sedimenti</name>
    <dbReference type="NCBI Taxonomy" id="3073604"/>
    <lineage>
        <taxon>Bacteria</taxon>
        <taxon>Pseudomonadati</taxon>
        <taxon>Pseudomonadota</taxon>
        <taxon>Alphaproteobacteria</taxon>
        <taxon>Rhodobacterales</taxon>
        <taxon>Paracoccaceae</taxon>
        <taxon>Ruixingdingia</taxon>
    </lineage>
</organism>
<evidence type="ECO:0000313" key="4">
    <source>
        <dbReference type="Proteomes" id="UP001247754"/>
    </source>
</evidence>
<dbReference type="RefSeq" id="WP_310459309.1">
    <property type="nucleotide sequence ID" value="NZ_JAVKPH010000052.1"/>
</dbReference>
<proteinExistence type="predicted"/>
<dbReference type="SUPFAM" id="SSF53850">
    <property type="entry name" value="Periplasmic binding protein-like II"/>
    <property type="match status" value="1"/>
</dbReference>
<accession>A0ABU1FFM7</accession>